<proteinExistence type="inferred from homology"/>
<dbReference type="SUPFAM" id="SSF88946">
    <property type="entry name" value="Sigma2 domain of RNA polymerase sigma factors"/>
    <property type="match status" value="1"/>
</dbReference>
<gene>
    <name evidence="6" type="primary">rpoE_5</name>
    <name evidence="6" type="ORF">Poly30_17140</name>
</gene>
<sequence>MTNEKQWKRDLALIRQTLDGDEEAVARFADRMKCIPRFLGSINRRAHRSLSIERLQEASQEVALRVWRDRSAFTGHSVIETWVYRYSAHVFQESLKAQSKAEFRRAEHEEIHTILASDLDASDQLHLDTEAGRIRQAMRHLPPSQVELIERKLFLDQPFSFLADELGENINTIKARYYRALTALQRAIRADETAKSYLPKTDRGRDDCLADD</sequence>
<reference evidence="6 7" key="1">
    <citation type="submission" date="2019-02" db="EMBL/GenBank/DDBJ databases">
        <title>Deep-cultivation of Planctomycetes and their phenomic and genomic characterization uncovers novel biology.</title>
        <authorList>
            <person name="Wiegand S."/>
            <person name="Jogler M."/>
            <person name="Boedeker C."/>
            <person name="Pinto D."/>
            <person name="Vollmers J."/>
            <person name="Rivas-Marin E."/>
            <person name="Kohn T."/>
            <person name="Peeters S.H."/>
            <person name="Heuer A."/>
            <person name="Rast P."/>
            <person name="Oberbeckmann S."/>
            <person name="Bunk B."/>
            <person name="Jeske O."/>
            <person name="Meyerdierks A."/>
            <person name="Storesund J.E."/>
            <person name="Kallscheuer N."/>
            <person name="Luecker S."/>
            <person name="Lage O.M."/>
            <person name="Pohl T."/>
            <person name="Merkel B.J."/>
            <person name="Hornburger P."/>
            <person name="Mueller R.-W."/>
            <person name="Bruemmer F."/>
            <person name="Labrenz M."/>
            <person name="Spormann A.M."/>
            <person name="Op den Camp H."/>
            <person name="Overmann J."/>
            <person name="Amann R."/>
            <person name="Jetten M.S.M."/>
            <person name="Mascher T."/>
            <person name="Medema M.H."/>
            <person name="Devos D.P."/>
            <person name="Kaster A.-K."/>
            <person name="Ovreas L."/>
            <person name="Rohde M."/>
            <person name="Galperin M.Y."/>
            <person name="Jogler C."/>
        </authorList>
    </citation>
    <scope>NUCLEOTIDE SEQUENCE [LARGE SCALE GENOMIC DNA]</scope>
    <source>
        <strain evidence="6 7">Poly30</strain>
    </source>
</reference>
<dbReference type="Gene3D" id="1.10.10.10">
    <property type="entry name" value="Winged helix-like DNA-binding domain superfamily/Winged helix DNA-binding domain"/>
    <property type="match status" value="1"/>
</dbReference>
<evidence type="ECO:0000313" key="7">
    <source>
        <dbReference type="Proteomes" id="UP000320390"/>
    </source>
</evidence>
<dbReference type="InterPro" id="IPR013325">
    <property type="entry name" value="RNA_pol_sigma_r2"/>
</dbReference>
<keyword evidence="7" id="KW-1185">Reference proteome</keyword>
<dbReference type="RefSeq" id="WP_145196185.1">
    <property type="nucleotide sequence ID" value="NZ_CP036434.1"/>
</dbReference>
<dbReference type="AlphaFoldDB" id="A0A518EQ33"/>
<dbReference type="PANTHER" id="PTHR43133:SF8">
    <property type="entry name" value="RNA POLYMERASE SIGMA FACTOR HI_1459-RELATED"/>
    <property type="match status" value="1"/>
</dbReference>
<keyword evidence="5" id="KW-0804">Transcription</keyword>
<dbReference type="GO" id="GO:0003677">
    <property type="term" value="F:DNA binding"/>
    <property type="evidence" value="ECO:0007669"/>
    <property type="project" value="UniProtKB-KW"/>
</dbReference>
<dbReference type="InterPro" id="IPR013324">
    <property type="entry name" value="RNA_pol_sigma_r3/r4-like"/>
</dbReference>
<dbReference type="GO" id="GO:0006352">
    <property type="term" value="P:DNA-templated transcription initiation"/>
    <property type="evidence" value="ECO:0007669"/>
    <property type="project" value="InterPro"/>
</dbReference>
<keyword evidence="2" id="KW-0805">Transcription regulation</keyword>
<evidence type="ECO:0000313" key="6">
    <source>
        <dbReference type="EMBL" id="QDV06207.1"/>
    </source>
</evidence>
<dbReference type="InterPro" id="IPR036388">
    <property type="entry name" value="WH-like_DNA-bd_sf"/>
</dbReference>
<protein>
    <submittedName>
        <fullName evidence="6">ECF RNA polymerase sigma factor RpoE</fullName>
    </submittedName>
</protein>
<evidence type="ECO:0000256" key="4">
    <source>
        <dbReference type="ARBA" id="ARBA00023125"/>
    </source>
</evidence>
<dbReference type="PANTHER" id="PTHR43133">
    <property type="entry name" value="RNA POLYMERASE ECF-TYPE SIGMA FACTO"/>
    <property type="match status" value="1"/>
</dbReference>
<evidence type="ECO:0000256" key="2">
    <source>
        <dbReference type="ARBA" id="ARBA00023015"/>
    </source>
</evidence>
<dbReference type="InterPro" id="IPR039425">
    <property type="entry name" value="RNA_pol_sigma-70-like"/>
</dbReference>
<evidence type="ECO:0000256" key="1">
    <source>
        <dbReference type="ARBA" id="ARBA00010641"/>
    </source>
</evidence>
<keyword evidence="4" id="KW-0238">DNA-binding</keyword>
<evidence type="ECO:0000256" key="3">
    <source>
        <dbReference type="ARBA" id="ARBA00023082"/>
    </source>
</evidence>
<dbReference type="OrthoDB" id="9784272at2"/>
<evidence type="ECO:0000256" key="5">
    <source>
        <dbReference type="ARBA" id="ARBA00023163"/>
    </source>
</evidence>
<keyword evidence="3" id="KW-0731">Sigma factor</keyword>
<accession>A0A518EQ33</accession>
<dbReference type="Gene3D" id="1.10.1740.10">
    <property type="match status" value="1"/>
</dbReference>
<dbReference type="Proteomes" id="UP000320390">
    <property type="component" value="Chromosome"/>
</dbReference>
<dbReference type="SUPFAM" id="SSF88659">
    <property type="entry name" value="Sigma3 and sigma4 domains of RNA polymerase sigma factors"/>
    <property type="match status" value="1"/>
</dbReference>
<dbReference type="EMBL" id="CP036434">
    <property type="protein sequence ID" value="QDV06207.1"/>
    <property type="molecule type" value="Genomic_DNA"/>
</dbReference>
<dbReference type="GO" id="GO:0016987">
    <property type="term" value="F:sigma factor activity"/>
    <property type="evidence" value="ECO:0007669"/>
    <property type="project" value="UniProtKB-KW"/>
</dbReference>
<name>A0A518EQ33_9BACT</name>
<organism evidence="6 7">
    <name type="scientific">Saltatorellus ferox</name>
    <dbReference type="NCBI Taxonomy" id="2528018"/>
    <lineage>
        <taxon>Bacteria</taxon>
        <taxon>Pseudomonadati</taxon>
        <taxon>Planctomycetota</taxon>
        <taxon>Planctomycetia</taxon>
        <taxon>Planctomycetia incertae sedis</taxon>
        <taxon>Saltatorellus</taxon>
    </lineage>
</organism>
<comment type="similarity">
    <text evidence="1">Belongs to the sigma-70 factor family. ECF subfamily.</text>
</comment>